<reference evidence="5 6" key="1">
    <citation type="submission" date="2014-04" db="EMBL/GenBank/DDBJ databases">
        <authorList>
            <consortium name="DOE Joint Genome Institute"/>
            <person name="Kuo A."/>
            <person name="Girlanda M."/>
            <person name="Perotto S."/>
            <person name="Kohler A."/>
            <person name="Nagy L.G."/>
            <person name="Floudas D."/>
            <person name="Copeland A."/>
            <person name="Barry K.W."/>
            <person name="Cichocki N."/>
            <person name="Veneault-Fourrey C."/>
            <person name="LaButti K."/>
            <person name="Lindquist E.A."/>
            <person name="Lipzen A."/>
            <person name="Lundell T."/>
            <person name="Morin E."/>
            <person name="Murat C."/>
            <person name="Sun H."/>
            <person name="Tunlid A."/>
            <person name="Henrissat B."/>
            <person name="Grigoriev I.V."/>
            <person name="Hibbett D.S."/>
            <person name="Martin F."/>
            <person name="Nordberg H.P."/>
            <person name="Cantor M.N."/>
            <person name="Hua S.X."/>
        </authorList>
    </citation>
    <scope>NUCLEOTIDE SEQUENCE [LARGE SCALE GENOMIC DNA]</scope>
    <source>
        <strain evidence="5 6">MUT 4182</strain>
    </source>
</reference>
<dbReference type="Proteomes" id="UP000054248">
    <property type="component" value="Unassembled WGS sequence"/>
</dbReference>
<name>A0A0C3PZA1_9AGAM</name>
<feature type="compositionally biased region" description="Polar residues" evidence="3">
    <location>
        <begin position="40"/>
        <end position="52"/>
    </location>
</feature>
<dbReference type="GO" id="GO:0006406">
    <property type="term" value="P:mRNA export from nucleus"/>
    <property type="evidence" value="ECO:0007669"/>
    <property type="project" value="TreeGrafter"/>
</dbReference>
<dbReference type="GO" id="GO:0005634">
    <property type="term" value="C:nucleus"/>
    <property type="evidence" value="ECO:0007669"/>
    <property type="project" value="TreeGrafter"/>
</dbReference>
<dbReference type="PANTHER" id="PTHR19965">
    <property type="entry name" value="RNA AND EXPORT FACTOR BINDING PROTEIN"/>
    <property type="match status" value="1"/>
</dbReference>
<keyword evidence="6" id="KW-1185">Reference proteome</keyword>
<dbReference type="PROSITE" id="PS50102">
    <property type="entry name" value="RRM"/>
    <property type="match status" value="1"/>
</dbReference>
<organism evidence="5 6">
    <name type="scientific">Tulasnella calospora MUT 4182</name>
    <dbReference type="NCBI Taxonomy" id="1051891"/>
    <lineage>
        <taxon>Eukaryota</taxon>
        <taxon>Fungi</taxon>
        <taxon>Dikarya</taxon>
        <taxon>Basidiomycota</taxon>
        <taxon>Agaricomycotina</taxon>
        <taxon>Agaricomycetes</taxon>
        <taxon>Cantharellales</taxon>
        <taxon>Tulasnellaceae</taxon>
        <taxon>Tulasnella</taxon>
    </lineage>
</organism>
<dbReference type="InterPro" id="IPR051229">
    <property type="entry name" value="ALYREF_mRNA_export"/>
</dbReference>
<evidence type="ECO:0000313" key="6">
    <source>
        <dbReference type="Proteomes" id="UP000054248"/>
    </source>
</evidence>
<feature type="region of interest" description="Disordered" evidence="3">
    <location>
        <begin position="1"/>
        <end position="54"/>
    </location>
</feature>
<dbReference type="InterPro" id="IPR035979">
    <property type="entry name" value="RBD_domain_sf"/>
</dbReference>
<dbReference type="HOGENOM" id="CLU_052367_2_2_1"/>
<reference evidence="6" key="2">
    <citation type="submission" date="2015-01" db="EMBL/GenBank/DDBJ databases">
        <title>Evolutionary Origins and Diversification of the Mycorrhizal Mutualists.</title>
        <authorList>
            <consortium name="DOE Joint Genome Institute"/>
            <consortium name="Mycorrhizal Genomics Consortium"/>
            <person name="Kohler A."/>
            <person name="Kuo A."/>
            <person name="Nagy L.G."/>
            <person name="Floudas D."/>
            <person name="Copeland A."/>
            <person name="Barry K.W."/>
            <person name="Cichocki N."/>
            <person name="Veneault-Fourrey C."/>
            <person name="LaButti K."/>
            <person name="Lindquist E.A."/>
            <person name="Lipzen A."/>
            <person name="Lundell T."/>
            <person name="Morin E."/>
            <person name="Murat C."/>
            <person name="Riley R."/>
            <person name="Ohm R."/>
            <person name="Sun H."/>
            <person name="Tunlid A."/>
            <person name="Henrissat B."/>
            <person name="Grigoriev I.V."/>
            <person name="Hibbett D.S."/>
            <person name="Martin F."/>
        </authorList>
    </citation>
    <scope>NUCLEOTIDE SEQUENCE [LARGE SCALE GENOMIC DNA]</scope>
    <source>
        <strain evidence="6">MUT 4182</strain>
    </source>
</reference>
<keyword evidence="1 2" id="KW-0694">RNA-binding</keyword>
<feature type="region of interest" description="Disordered" evidence="3">
    <location>
        <begin position="194"/>
        <end position="258"/>
    </location>
</feature>
<dbReference type="PANTHER" id="PTHR19965:SF35">
    <property type="entry name" value="RNA ANNEALING PROTEIN YRA1"/>
    <property type="match status" value="1"/>
</dbReference>
<feature type="compositionally biased region" description="Basic residues" evidence="3">
    <location>
        <begin position="212"/>
        <end position="235"/>
    </location>
</feature>
<proteinExistence type="predicted"/>
<dbReference type="Gene3D" id="3.30.70.330">
    <property type="match status" value="1"/>
</dbReference>
<feature type="compositionally biased region" description="Polar residues" evidence="3">
    <location>
        <begin position="197"/>
        <end position="206"/>
    </location>
</feature>
<dbReference type="InterPro" id="IPR000504">
    <property type="entry name" value="RRM_dom"/>
</dbReference>
<evidence type="ECO:0000259" key="4">
    <source>
        <dbReference type="PROSITE" id="PS50102"/>
    </source>
</evidence>
<accession>A0A0C3PZA1</accession>
<dbReference type="EMBL" id="KN823161">
    <property type="protein sequence ID" value="KIO20790.1"/>
    <property type="molecule type" value="Genomic_DNA"/>
</dbReference>
<dbReference type="GO" id="GO:0003729">
    <property type="term" value="F:mRNA binding"/>
    <property type="evidence" value="ECO:0007669"/>
    <property type="project" value="TreeGrafter"/>
</dbReference>
<dbReference type="InterPro" id="IPR012677">
    <property type="entry name" value="Nucleotide-bd_a/b_plait_sf"/>
</dbReference>
<dbReference type="STRING" id="1051891.A0A0C3PZA1"/>
<dbReference type="Pfam" id="PF00076">
    <property type="entry name" value="RRM_1"/>
    <property type="match status" value="1"/>
</dbReference>
<protein>
    <recommendedName>
        <fullName evidence="4">RRM domain-containing protein</fullName>
    </recommendedName>
</protein>
<dbReference type="SUPFAM" id="SSF54928">
    <property type="entry name" value="RNA-binding domain, RBD"/>
    <property type="match status" value="1"/>
</dbReference>
<dbReference type="OrthoDB" id="346839at2759"/>
<dbReference type="AlphaFoldDB" id="A0A0C3PZA1"/>
<sequence>MYGPRTRANPNASRAHGPRSAVLGPGPYSVPPAWRHGNPQPRTGGNSPNNEGNKILISGLPFDVEKEAIVELLQSTVGPLEEVTCVYTKEARPTGMSIVQFKKAQDAHEARKMYNGKVVDQRKPIKVEIIGEPLPSFGLMNPMQAAQAQAPPQMTLIERLGMTGSTFMQSQQGRKGRKPNVMQLQQQNAWAVQQQAYPQSNPSTVALDNERRPRKKGPKRIQKARAMHFVQKRKTAAQLDSEMDDYRKSAPKPPPSSP</sequence>
<evidence type="ECO:0000256" key="2">
    <source>
        <dbReference type="PROSITE-ProRule" id="PRU00176"/>
    </source>
</evidence>
<evidence type="ECO:0000256" key="3">
    <source>
        <dbReference type="SAM" id="MobiDB-lite"/>
    </source>
</evidence>
<gene>
    <name evidence="5" type="ORF">M407DRAFT_133815</name>
</gene>
<feature type="domain" description="RRM" evidence="4">
    <location>
        <begin position="53"/>
        <end position="132"/>
    </location>
</feature>
<dbReference type="SMART" id="SM00360">
    <property type="entry name" value="RRM"/>
    <property type="match status" value="1"/>
</dbReference>
<evidence type="ECO:0000256" key="1">
    <source>
        <dbReference type="ARBA" id="ARBA00022884"/>
    </source>
</evidence>
<evidence type="ECO:0000313" key="5">
    <source>
        <dbReference type="EMBL" id="KIO20790.1"/>
    </source>
</evidence>